<evidence type="ECO:0000313" key="5">
    <source>
        <dbReference type="EMBL" id="KAI1723650.1"/>
    </source>
</evidence>
<keyword evidence="3" id="KW-1133">Transmembrane helix</keyword>
<feature type="transmembrane region" description="Helical" evidence="3">
    <location>
        <begin position="506"/>
        <end position="525"/>
    </location>
</feature>
<evidence type="ECO:0000259" key="4">
    <source>
        <dbReference type="PROSITE" id="PS50850"/>
    </source>
</evidence>
<feature type="transmembrane region" description="Helical" evidence="3">
    <location>
        <begin position="240"/>
        <end position="261"/>
    </location>
</feature>
<sequence length="672" mass="75319">MATTTKSRLDGRFRIIVLILATGCLSMMLANILTLNFTILCMTEDKVHYENFTVDLGIDVFERVDFQTRPKVNTTDVRPDPRTIDYPQMRFPVDMQIPGISSFKPGWNWNTFRLARQNPEIFLRIVKTIMVEAGEIAARRAGENFDPRNIDFSKFREGFNFSDVSPHLAIRVKDYILRRVRYARTNYESFDLQGRNISQWRNVTVDQIELTNITWNGVVNGRIRIVDKPADYKFTPAQKALLFAIVAVGALLTIYIISYCLDRYGCRKTFTVVGSISAISTALCPLAAWLGFVPFVICRCIQGIGFAACFPVIGSITAAWAKLTENGLFNGALTSFIQLAPVFTMPISGILCSIESLDWPYVFYIHAIVTALLMVVWDSPGESNHVSISELREIQSGKVIDGRKRHNRFPIREICTNLSVWAIWIAAVGNMVGKLKFMRHFIIKFQYSIQMLILFSPTYIREILHYAILNVGFAAALPTLFQFAVKMFAGMLSDRIAMHETKKVKIFNTIAFVGMALFLLGLAIVPVEWYVTALVFIILSVTILGFNTGGFFKSATLVGRQYAYFVNTNVQVIMCVAMLTVPFLVYSFTPNNTAREWSHVFIFHAILLIVCNAIFCILGSGLAAPFTNQDNLDGTGLPTPASEQMKPIINNDKAPQPAETTTLTSPANGGEA</sequence>
<dbReference type="Pfam" id="PF07690">
    <property type="entry name" value="MFS_1"/>
    <property type="match status" value="1"/>
</dbReference>
<feature type="transmembrane region" description="Helical" evidence="3">
    <location>
        <begin position="601"/>
        <end position="624"/>
    </location>
</feature>
<feature type="region of interest" description="Disordered" evidence="2">
    <location>
        <begin position="642"/>
        <end position="672"/>
    </location>
</feature>
<evidence type="ECO:0000256" key="1">
    <source>
        <dbReference type="ARBA" id="ARBA00004141"/>
    </source>
</evidence>
<name>A0AAD4ND71_9BILA</name>
<feature type="transmembrane region" description="Helical" evidence="3">
    <location>
        <begin position="564"/>
        <end position="589"/>
    </location>
</feature>
<evidence type="ECO:0000256" key="3">
    <source>
        <dbReference type="SAM" id="Phobius"/>
    </source>
</evidence>
<proteinExistence type="predicted"/>
<feature type="transmembrane region" description="Helical" evidence="3">
    <location>
        <begin position="466"/>
        <end position="485"/>
    </location>
</feature>
<feature type="compositionally biased region" description="Polar residues" evidence="2">
    <location>
        <begin position="658"/>
        <end position="672"/>
    </location>
</feature>
<accession>A0AAD4ND71</accession>
<dbReference type="Gene3D" id="1.20.1250.20">
    <property type="entry name" value="MFS general substrate transporter like domains"/>
    <property type="match status" value="2"/>
</dbReference>
<gene>
    <name evidence="5" type="ORF">DdX_03819</name>
</gene>
<dbReference type="InterPro" id="IPR020846">
    <property type="entry name" value="MFS_dom"/>
</dbReference>
<reference evidence="5" key="1">
    <citation type="submission" date="2022-01" db="EMBL/GenBank/DDBJ databases">
        <title>Genome Sequence Resource for Two Populations of Ditylenchus destructor, the Migratory Endoparasitic Phytonematode.</title>
        <authorList>
            <person name="Zhang H."/>
            <person name="Lin R."/>
            <person name="Xie B."/>
        </authorList>
    </citation>
    <scope>NUCLEOTIDE SEQUENCE</scope>
    <source>
        <strain evidence="5">BazhouSP</strain>
    </source>
</reference>
<comment type="subcellular location">
    <subcellularLocation>
        <location evidence="1">Membrane</location>
        <topology evidence="1">Multi-pass membrane protein</topology>
    </subcellularLocation>
</comment>
<evidence type="ECO:0000256" key="2">
    <source>
        <dbReference type="SAM" id="MobiDB-lite"/>
    </source>
</evidence>
<feature type="transmembrane region" description="Helical" evidence="3">
    <location>
        <begin position="273"/>
        <end position="297"/>
    </location>
</feature>
<dbReference type="InterPro" id="IPR036259">
    <property type="entry name" value="MFS_trans_sf"/>
</dbReference>
<dbReference type="PANTHER" id="PTHR45757">
    <property type="entry name" value="PROTEIN CBG23364-RELATED"/>
    <property type="match status" value="1"/>
</dbReference>
<dbReference type="InterPro" id="IPR011701">
    <property type="entry name" value="MFS"/>
</dbReference>
<dbReference type="AlphaFoldDB" id="A0AAD4ND71"/>
<feature type="transmembrane region" description="Helical" evidence="3">
    <location>
        <begin position="303"/>
        <end position="321"/>
    </location>
</feature>
<dbReference type="PROSITE" id="PS50850">
    <property type="entry name" value="MFS"/>
    <property type="match status" value="1"/>
</dbReference>
<dbReference type="Proteomes" id="UP001201812">
    <property type="component" value="Unassembled WGS sequence"/>
</dbReference>
<feature type="domain" description="Major facilitator superfamily (MFS) profile" evidence="4">
    <location>
        <begin position="195"/>
        <end position="623"/>
    </location>
</feature>
<organism evidence="5 6">
    <name type="scientific">Ditylenchus destructor</name>
    <dbReference type="NCBI Taxonomy" id="166010"/>
    <lineage>
        <taxon>Eukaryota</taxon>
        <taxon>Metazoa</taxon>
        <taxon>Ecdysozoa</taxon>
        <taxon>Nematoda</taxon>
        <taxon>Chromadorea</taxon>
        <taxon>Rhabditida</taxon>
        <taxon>Tylenchina</taxon>
        <taxon>Tylenchomorpha</taxon>
        <taxon>Sphaerularioidea</taxon>
        <taxon>Anguinidae</taxon>
        <taxon>Anguininae</taxon>
        <taxon>Ditylenchus</taxon>
    </lineage>
</organism>
<feature type="transmembrane region" description="Helical" evidence="3">
    <location>
        <begin position="359"/>
        <end position="377"/>
    </location>
</feature>
<keyword evidence="3" id="KW-0812">Transmembrane</keyword>
<keyword evidence="3" id="KW-0472">Membrane</keyword>
<dbReference type="EMBL" id="JAKKPZ010000003">
    <property type="protein sequence ID" value="KAI1723650.1"/>
    <property type="molecule type" value="Genomic_DNA"/>
</dbReference>
<keyword evidence="6" id="KW-1185">Reference proteome</keyword>
<dbReference type="GO" id="GO:0016020">
    <property type="term" value="C:membrane"/>
    <property type="evidence" value="ECO:0007669"/>
    <property type="project" value="UniProtKB-SubCell"/>
</dbReference>
<protein>
    <submittedName>
        <fullName evidence="5">Major facilitator superfamily domain-containing protein</fullName>
    </submittedName>
</protein>
<dbReference type="SUPFAM" id="SSF103473">
    <property type="entry name" value="MFS general substrate transporter"/>
    <property type="match status" value="1"/>
</dbReference>
<feature type="transmembrane region" description="Helical" evidence="3">
    <location>
        <begin position="12"/>
        <end position="33"/>
    </location>
</feature>
<dbReference type="GO" id="GO:0022857">
    <property type="term" value="F:transmembrane transporter activity"/>
    <property type="evidence" value="ECO:0007669"/>
    <property type="project" value="InterPro"/>
</dbReference>
<comment type="caution">
    <text evidence="5">The sequence shown here is derived from an EMBL/GenBank/DDBJ whole genome shotgun (WGS) entry which is preliminary data.</text>
</comment>
<evidence type="ECO:0000313" key="6">
    <source>
        <dbReference type="Proteomes" id="UP001201812"/>
    </source>
</evidence>
<feature type="transmembrane region" description="Helical" evidence="3">
    <location>
        <begin position="531"/>
        <end position="552"/>
    </location>
</feature>
<feature type="transmembrane region" description="Helical" evidence="3">
    <location>
        <begin position="328"/>
        <end position="347"/>
    </location>
</feature>